<keyword evidence="3" id="KW-0804">Transcription</keyword>
<reference evidence="6" key="1">
    <citation type="journal article" date="2019" name="Int. J. Syst. Evol. Microbiol.">
        <title>The Global Catalogue of Microorganisms (GCM) 10K type strain sequencing project: providing services to taxonomists for standard genome sequencing and annotation.</title>
        <authorList>
            <consortium name="The Broad Institute Genomics Platform"/>
            <consortium name="The Broad Institute Genome Sequencing Center for Infectious Disease"/>
            <person name="Wu L."/>
            <person name="Ma J."/>
        </authorList>
    </citation>
    <scope>NUCLEOTIDE SEQUENCE [LARGE SCALE GENOMIC DNA]</scope>
    <source>
        <strain evidence="6">JCM 17110</strain>
    </source>
</reference>
<keyword evidence="1" id="KW-0805">Transcription regulation</keyword>
<sequence length="281" mass="31190">MASDPKYPIRDVSRLTGINPVTLRAWQRRYGLLKPARTEKGHRLYSDDDVALIRQILHWLEQGVSIGQVKGLLASPEPVIGGSNWEQARARLLDAAQALNLGRLETELHELASLYPAELLLRRVIEPWLAALARQARPDRELIEQGARALLARVLYQILTIQSGPRIAVGRVGQVNELSAVMAQFELQGLECRSINLGRLAPQQLPLVSGRLRFDGLVVLLGAGLSAGWFKEMAPHWPDNSCFVGELGTLYQRQGWLGRPFAVSINDIARGPHAPFDLVQN</sequence>
<protein>
    <submittedName>
        <fullName evidence="5">MerR family transcriptional regulator</fullName>
    </submittedName>
</protein>
<keyword evidence="6" id="KW-1185">Reference proteome</keyword>
<dbReference type="InterPro" id="IPR047057">
    <property type="entry name" value="MerR_fam"/>
</dbReference>
<accession>A0ABP6VFW5</accession>
<dbReference type="CDD" id="cd01104">
    <property type="entry name" value="HTH_MlrA-CarA"/>
    <property type="match status" value="1"/>
</dbReference>
<dbReference type="InterPro" id="IPR009061">
    <property type="entry name" value="DNA-bd_dom_put_sf"/>
</dbReference>
<comment type="caution">
    <text evidence="5">The sequence shown here is derived from an EMBL/GenBank/DDBJ whole genome shotgun (WGS) entry which is preliminary data.</text>
</comment>
<dbReference type="SMART" id="SM00422">
    <property type="entry name" value="HTH_MERR"/>
    <property type="match status" value="1"/>
</dbReference>
<evidence type="ECO:0000313" key="5">
    <source>
        <dbReference type="EMBL" id="GAA3534241.1"/>
    </source>
</evidence>
<evidence type="ECO:0000256" key="2">
    <source>
        <dbReference type="ARBA" id="ARBA00023125"/>
    </source>
</evidence>
<organism evidence="5 6">
    <name type="scientific">Zobellella aerophila</name>
    <dbReference type="NCBI Taxonomy" id="870480"/>
    <lineage>
        <taxon>Bacteria</taxon>
        <taxon>Pseudomonadati</taxon>
        <taxon>Pseudomonadota</taxon>
        <taxon>Gammaproteobacteria</taxon>
        <taxon>Aeromonadales</taxon>
        <taxon>Aeromonadaceae</taxon>
        <taxon>Zobellella</taxon>
    </lineage>
</organism>
<name>A0ABP6VFW5_9GAMM</name>
<dbReference type="Proteomes" id="UP001500795">
    <property type="component" value="Unassembled WGS sequence"/>
</dbReference>
<proteinExistence type="predicted"/>
<gene>
    <name evidence="5" type="ORF">GCM10022394_12260</name>
</gene>
<dbReference type="Gene3D" id="1.10.1660.10">
    <property type="match status" value="1"/>
</dbReference>
<dbReference type="RefSeq" id="WP_344955834.1">
    <property type="nucleotide sequence ID" value="NZ_BAABCX010000001.1"/>
</dbReference>
<evidence type="ECO:0000256" key="3">
    <source>
        <dbReference type="ARBA" id="ARBA00023163"/>
    </source>
</evidence>
<dbReference type="PANTHER" id="PTHR30204:SF67">
    <property type="entry name" value="HTH-TYPE TRANSCRIPTIONAL REGULATOR MLRA-RELATED"/>
    <property type="match status" value="1"/>
</dbReference>
<dbReference type="SUPFAM" id="SSF46955">
    <property type="entry name" value="Putative DNA-binding domain"/>
    <property type="match status" value="1"/>
</dbReference>
<dbReference type="PANTHER" id="PTHR30204">
    <property type="entry name" value="REDOX-CYCLING DRUG-SENSING TRANSCRIPTIONAL ACTIVATOR SOXR"/>
    <property type="match status" value="1"/>
</dbReference>
<keyword evidence="2" id="KW-0238">DNA-binding</keyword>
<evidence type="ECO:0000259" key="4">
    <source>
        <dbReference type="PROSITE" id="PS50937"/>
    </source>
</evidence>
<dbReference type="InterPro" id="IPR000551">
    <property type="entry name" value="MerR-type_HTH_dom"/>
</dbReference>
<dbReference type="PROSITE" id="PS50937">
    <property type="entry name" value="HTH_MERR_2"/>
    <property type="match status" value="1"/>
</dbReference>
<evidence type="ECO:0000256" key="1">
    <source>
        <dbReference type="ARBA" id="ARBA00023015"/>
    </source>
</evidence>
<feature type="domain" description="HTH merR-type" evidence="4">
    <location>
        <begin position="6"/>
        <end position="75"/>
    </location>
</feature>
<evidence type="ECO:0000313" key="6">
    <source>
        <dbReference type="Proteomes" id="UP001500795"/>
    </source>
</evidence>
<dbReference type="EMBL" id="BAABCX010000001">
    <property type="protein sequence ID" value="GAA3534241.1"/>
    <property type="molecule type" value="Genomic_DNA"/>
</dbReference>
<dbReference type="Pfam" id="PF13411">
    <property type="entry name" value="MerR_1"/>
    <property type="match status" value="1"/>
</dbReference>